<accession>A0A068SM47</accession>
<dbReference type="OrthoDB" id="8356477at2"/>
<reference evidence="2" key="1">
    <citation type="journal article" date="2014" name="BMC Genomics">
        <title>Genome sequencing of two Neorhizobium galegae strains reveals a noeT gene responsible for the unusual acetylation of the nodulation factors.</title>
        <authorList>
            <person name="Osterman J."/>
            <person name="Marsh J."/>
            <person name="Laine P.K."/>
            <person name="Zeng Z."/>
            <person name="Alatalo E."/>
            <person name="Sullivan J.T."/>
            <person name="Young J.P."/>
            <person name="Thomas-Oates J."/>
            <person name="Paulin L."/>
            <person name="Lindstrom K."/>
        </authorList>
    </citation>
    <scope>NUCLEOTIDE SEQUENCE [LARGE SCALE GENOMIC DNA]</scope>
    <source>
        <strain evidence="2">HAMBI 540</strain>
    </source>
</reference>
<name>A0A068SM47_NEOGA</name>
<dbReference type="HOGENOM" id="CLU_434651_0_0_5"/>
<dbReference type="eggNOG" id="ENOG5031AJR">
    <property type="taxonomic scope" value="Bacteria"/>
</dbReference>
<dbReference type="KEGG" id="ngg:RG540_CH06360"/>
<dbReference type="PATRIC" id="fig|1028800.3.peg.644"/>
<sequence length="629" mass="69835">MLYLAFLDAWDQPFDPIAHKKNEAFFSIDSNIEEREDGDVITPFFNVTVQNPGIAWIATQPSRYAVISEQLPDDPEPIQLARGRYHNLPVELAGDDCQIEFTCVPPDEDDVLKAAADAIRLGEVDYDPDADQEDREAAEVYDPLFYSPEATDDPSNALAATMDVWRWNRLTLAPERVHLINGTVQHVIAGATAGTHKSARMSIRNPPKALSRIRLISNWTQSASGDQPTEFLGTREIDTYNYQSFIDGLPKPGTAIGSSTGWTIAAAEIKEIEDLLPQTFGRGFASIWGATGQQIKMQAKRLTIGMRAHYEYNQEREEILDLYMSAGVQPVLDDDKTETVDQITLSSLTLDVVTPEWLYEDPETLEVMHYVVGDKVQANGLVWRCTFEHDATERFTANLFDPDTGDVAQTLWVKTAKQAAVDARTSRFFDMPRGKRAVRHGLRRLNRIVQRRARAAEVSFEVEWKVGRTITCADECRIEYRRWPGGELVGKVIGVQLKIDGASRSAIITLGVSIGTGVEPNPSEGIESTNDILYGVTAPGVNAPVDTYSLDNQGPRILVVENEADTQDGFGRNASESGGDPVAAIAANPTILRIYFEPLRQEDLITRRISAHTQPVYVRKGIDLSPEIS</sequence>
<evidence type="ECO:0000313" key="2">
    <source>
        <dbReference type="Proteomes" id="UP000028181"/>
    </source>
</evidence>
<protein>
    <submittedName>
        <fullName evidence="1">Uncharacterized protein</fullName>
    </submittedName>
</protein>
<gene>
    <name evidence="1" type="ORF">RG540_CH06360</name>
</gene>
<dbReference type="EMBL" id="HG938353">
    <property type="protein sequence ID" value="CDN46826.1"/>
    <property type="molecule type" value="Genomic_DNA"/>
</dbReference>
<organism evidence="1 2">
    <name type="scientific">Neorhizobium galegae bv. orientalis str. HAMBI 540</name>
    <dbReference type="NCBI Taxonomy" id="1028800"/>
    <lineage>
        <taxon>Bacteria</taxon>
        <taxon>Pseudomonadati</taxon>
        <taxon>Pseudomonadota</taxon>
        <taxon>Alphaproteobacteria</taxon>
        <taxon>Hyphomicrobiales</taxon>
        <taxon>Rhizobiaceae</taxon>
        <taxon>Rhizobium/Agrobacterium group</taxon>
        <taxon>Neorhizobium</taxon>
    </lineage>
</organism>
<dbReference type="GeneID" id="24259555"/>
<dbReference type="RefSeq" id="WP_038584421.1">
    <property type="nucleotide sequence ID" value="NZ_HG938353.1"/>
</dbReference>
<proteinExistence type="predicted"/>
<dbReference type="Proteomes" id="UP000028181">
    <property type="component" value="Chromosome I"/>
</dbReference>
<keyword evidence="2" id="KW-1185">Reference proteome</keyword>
<evidence type="ECO:0000313" key="1">
    <source>
        <dbReference type="EMBL" id="CDN46826.1"/>
    </source>
</evidence>
<dbReference type="AlphaFoldDB" id="A0A068SM47"/>